<feature type="transmembrane region" description="Helical" evidence="7">
    <location>
        <begin position="335"/>
        <end position="354"/>
    </location>
</feature>
<feature type="transmembrane region" description="Helical" evidence="7">
    <location>
        <begin position="360"/>
        <end position="386"/>
    </location>
</feature>
<evidence type="ECO:0000259" key="8">
    <source>
        <dbReference type="Pfam" id="PF06808"/>
    </source>
</evidence>
<dbReference type="STRING" id="1821621.A8C75_09845"/>
<comment type="similarity">
    <text evidence="7">Belongs to the TRAP transporter large permease family.</text>
</comment>
<evidence type="ECO:0000313" key="10">
    <source>
        <dbReference type="Proteomes" id="UP000078070"/>
    </source>
</evidence>
<feature type="transmembrane region" description="Helical" evidence="7">
    <location>
        <begin position="6"/>
        <end position="36"/>
    </location>
</feature>
<keyword evidence="7" id="KW-0813">Transport</keyword>
<proteinExistence type="inferred from homology"/>
<name>A0A1A9EZ40_9GAMM</name>
<gene>
    <name evidence="9" type="ORF">A8C75_09845</name>
</gene>
<dbReference type="PANTHER" id="PTHR33362:SF2">
    <property type="entry name" value="TRAP TRANSPORTER LARGE PERMEASE PROTEIN"/>
    <property type="match status" value="1"/>
</dbReference>
<dbReference type="RefSeq" id="WP_067381406.1">
    <property type="nucleotide sequence ID" value="NZ_CP015839.1"/>
</dbReference>
<dbReference type="NCBIfam" id="TIGR00786">
    <property type="entry name" value="dctM"/>
    <property type="match status" value="1"/>
</dbReference>
<keyword evidence="2" id="KW-1003">Cell membrane</keyword>
<evidence type="ECO:0000256" key="5">
    <source>
        <dbReference type="ARBA" id="ARBA00022989"/>
    </source>
</evidence>
<keyword evidence="10" id="KW-1185">Reference proteome</keyword>
<comment type="function">
    <text evidence="7">Part of the tripartite ATP-independent periplasmic (TRAP) transport system.</text>
</comment>
<comment type="subcellular location">
    <subcellularLocation>
        <location evidence="1 7">Cell inner membrane</location>
        <topology evidence="1 7">Multi-pass membrane protein</topology>
    </subcellularLocation>
</comment>
<organism evidence="9 10">
    <name type="scientific">Marinobacterium aestuarii</name>
    <dbReference type="NCBI Taxonomy" id="1821621"/>
    <lineage>
        <taxon>Bacteria</taxon>
        <taxon>Pseudomonadati</taxon>
        <taxon>Pseudomonadota</taxon>
        <taxon>Gammaproteobacteria</taxon>
        <taxon>Oceanospirillales</taxon>
        <taxon>Oceanospirillaceae</taxon>
        <taxon>Marinobacterium</taxon>
    </lineage>
</organism>
<dbReference type="GO" id="GO:0005886">
    <property type="term" value="C:plasma membrane"/>
    <property type="evidence" value="ECO:0007669"/>
    <property type="project" value="UniProtKB-SubCell"/>
</dbReference>
<dbReference type="Proteomes" id="UP000078070">
    <property type="component" value="Chromosome"/>
</dbReference>
<dbReference type="AlphaFoldDB" id="A0A1A9EZ40"/>
<evidence type="ECO:0000313" key="9">
    <source>
        <dbReference type="EMBL" id="ANG62753.1"/>
    </source>
</evidence>
<reference evidence="9 10" key="2">
    <citation type="journal article" date="2018" name="Int. J. Syst. Evol. Microbiol.">
        <title>Marinobacterium aestuarii sp. nov., a benzene-degrading marine bacterium isolated from estuary sediment.</title>
        <authorList>
            <person name="Bae S.S."/>
            <person name="Jung J."/>
            <person name="Chung D."/>
            <person name="Baek K."/>
        </authorList>
    </citation>
    <scope>NUCLEOTIDE SEQUENCE [LARGE SCALE GENOMIC DNA]</scope>
    <source>
        <strain evidence="9 10">ST58-10</strain>
    </source>
</reference>
<feature type="domain" description="TRAP C4-dicarboxylate transport system permease DctM subunit" evidence="8">
    <location>
        <begin position="10"/>
        <end position="418"/>
    </location>
</feature>
<accession>A0A1A9EZ40</accession>
<dbReference type="EMBL" id="CP015839">
    <property type="protein sequence ID" value="ANG62753.1"/>
    <property type="molecule type" value="Genomic_DNA"/>
</dbReference>
<feature type="transmembrane region" description="Helical" evidence="7">
    <location>
        <begin position="307"/>
        <end position="328"/>
    </location>
</feature>
<evidence type="ECO:0000256" key="2">
    <source>
        <dbReference type="ARBA" id="ARBA00022475"/>
    </source>
</evidence>
<dbReference type="InterPro" id="IPR010656">
    <property type="entry name" value="DctM"/>
</dbReference>
<dbReference type="KEGG" id="mars:A8C75_09845"/>
<feature type="transmembrane region" description="Helical" evidence="7">
    <location>
        <begin position="97"/>
        <end position="126"/>
    </location>
</feature>
<keyword evidence="3 7" id="KW-0997">Cell inner membrane</keyword>
<keyword evidence="6 7" id="KW-0472">Membrane</keyword>
<feature type="transmembrane region" description="Helical" evidence="7">
    <location>
        <begin position="57"/>
        <end position="77"/>
    </location>
</feature>
<feature type="transmembrane region" description="Helical" evidence="7">
    <location>
        <begin position="398"/>
        <end position="416"/>
    </location>
</feature>
<evidence type="ECO:0000256" key="3">
    <source>
        <dbReference type="ARBA" id="ARBA00022519"/>
    </source>
</evidence>
<evidence type="ECO:0000256" key="1">
    <source>
        <dbReference type="ARBA" id="ARBA00004429"/>
    </source>
</evidence>
<feature type="transmembrane region" description="Helical" evidence="7">
    <location>
        <begin position="215"/>
        <end position="237"/>
    </location>
</feature>
<dbReference type="PIRSF" id="PIRSF006066">
    <property type="entry name" value="HI0050"/>
    <property type="match status" value="1"/>
</dbReference>
<evidence type="ECO:0000256" key="7">
    <source>
        <dbReference type="RuleBase" id="RU369079"/>
    </source>
</evidence>
<dbReference type="GO" id="GO:0022857">
    <property type="term" value="F:transmembrane transporter activity"/>
    <property type="evidence" value="ECO:0007669"/>
    <property type="project" value="UniProtKB-UniRule"/>
</dbReference>
<dbReference type="PANTHER" id="PTHR33362">
    <property type="entry name" value="SIALIC ACID TRAP TRANSPORTER PERMEASE PROTEIN SIAT-RELATED"/>
    <property type="match status" value="1"/>
</dbReference>
<feature type="transmembrane region" description="Helical" evidence="7">
    <location>
        <begin position="171"/>
        <end position="194"/>
    </location>
</feature>
<feature type="transmembrane region" description="Helical" evidence="7">
    <location>
        <begin position="138"/>
        <end position="165"/>
    </location>
</feature>
<keyword evidence="4 7" id="KW-0812">Transmembrane</keyword>
<keyword evidence="5 7" id="KW-1133">Transmembrane helix</keyword>
<reference evidence="10" key="1">
    <citation type="submission" date="2016-05" db="EMBL/GenBank/DDBJ databases">
        <authorList>
            <person name="Baek K."/>
            <person name="Yang S.-J."/>
        </authorList>
    </citation>
    <scope>NUCLEOTIDE SEQUENCE [LARGE SCALE GENOMIC DNA]</scope>
    <source>
        <strain evidence="10">ST58-10</strain>
    </source>
</reference>
<comment type="subunit">
    <text evidence="7">The complex comprises the extracytoplasmic solute receptor protein and the two transmembrane proteins.</text>
</comment>
<protein>
    <recommendedName>
        <fullName evidence="7">TRAP transporter large permease protein</fullName>
    </recommendedName>
</protein>
<sequence length="426" mass="44905">MIPEPVLWMLGVFSLCILMGVPIAVSLLMSALPALILEDRLTLVMIAQRTYNTLDSFVLLAVPFFLLAGNLMNATSVTDRLIKFADATVGHFRGGLAHINIFVSMLFAGVSGSSTADTAGVGSVLIPAMKKKGYSAEFAVAITAASSVMGVIIPPSIMLVVWGAITNTSVAKLFAGGMVPGLLIGMSQMLYAAYRARREGFPMEPRQSFQQWTASFRSAALGMFLPVIIVGGIMFGFATPTEASILAVMYAILLGALIYRTLNGASLWHQLGESARLVSLSLFCLGSAGLFGYLLSYYRLPVILAELASGIDSGPVLLIAVALICLVLGTFLDALVVAIIIGPLFVPAVLAAGIDTVHFGLVACIALSMGLITPPYGLCLLISSSIGGIPMHKALKETMLLFGVMCIILLAVIFIPKLTTALPKLL</sequence>
<feature type="transmembrane region" description="Helical" evidence="7">
    <location>
        <begin position="243"/>
        <end position="262"/>
    </location>
</feature>
<feature type="transmembrane region" description="Helical" evidence="7">
    <location>
        <begin position="274"/>
        <end position="295"/>
    </location>
</feature>
<evidence type="ECO:0000256" key="6">
    <source>
        <dbReference type="ARBA" id="ARBA00023136"/>
    </source>
</evidence>
<dbReference type="Pfam" id="PF06808">
    <property type="entry name" value="DctM"/>
    <property type="match status" value="1"/>
</dbReference>
<evidence type="ECO:0000256" key="4">
    <source>
        <dbReference type="ARBA" id="ARBA00022692"/>
    </source>
</evidence>
<dbReference type="OrthoDB" id="9796052at2"/>
<dbReference type="InterPro" id="IPR004681">
    <property type="entry name" value="TRAP_DctM"/>
</dbReference>